<evidence type="ECO:0000256" key="1">
    <source>
        <dbReference type="PIRSR" id="PIRSR605493-1"/>
    </source>
</evidence>
<dbReference type="GO" id="GO:0008948">
    <property type="term" value="F:oxaloacetate decarboxylase activity"/>
    <property type="evidence" value="ECO:0007669"/>
    <property type="project" value="TreeGrafter"/>
</dbReference>
<dbReference type="EMBL" id="JABELV010000062">
    <property type="protein sequence ID" value="KAG7539704.1"/>
    <property type="molecule type" value="Genomic_DNA"/>
</dbReference>
<dbReference type="InterPro" id="IPR005493">
    <property type="entry name" value="RraA/RraA-like"/>
</dbReference>
<dbReference type="AlphaFoldDB" id="A0A8K0JKU3"/>
<evidence type="ECO:0000313" key="2">
    <source>
        <dbReference type="EMBL" id="KAG7539704.1"/>
    </source>
</evidence>
<reference evidence="2" key="1">
    <citation type="submission" date="2020-04" db="EMBL/GenBank/DDBJ databases">
        <title>Analysis of mating type loci in Filobasidium floriforme.</title>
        <authorList>
            <person name="Nowrousian M."/>
        </authorList>
    </citation>
    <scope>NUCLEOTIDE SEQUENCE</scope>
    <source>
        <strain evidence="2">CBS 6242</strain>
    </source>
</reference>
<dbReference type="Pfam" id="PF03737">
    <property type="entry name" value="RraA-like"/>
    <property type="match status" value="1"/>
</dbReference>
<dbReference type="Gene3D" id="3.50.30.40">
    <property type="entry name" value="Ribonuclease E inhibitor RraA/RraA-like"/>
    <property type="match status" value="1"/>
</dbReference>
<keyword evidence="1" id="KW-0460">Magnesium</keyword>
<dbReference type="Proteomes" id="UP000812966">
    <property type="component" value="Unassembled WGS sequence"/>
</dbReference>
<dbReference type="PANTHER" id="PTHR33254:SF28">
    <property type="entry name" value="4-HYDROXY-4-METHYL-2-OXOGLUTARATE ALDOLASE"/>
    <property type="match status" value="1"/>
</dbReference>
<dbReference type="GO" id="GO:0047443">
    <property type="term" value="F:4-hydroxy-4-methyl-2-oxoglutarate aldolase activity"/>
    <property type="evidence" value="ECO:0007669"/>
    <property type="project" value="TreeGrafter"/>
</dbReference>
<protein>
    <submittedName>
        <fullName evidence="2">Uncharacterized protein</fullName>
    </submittedName>
</protein>
<comment type="caution">
    <text evidence="2">The sequence shown here is derived from an EMBL/GenBank/DDBJ whole genome shotgun (WGS) entry which is preliminary data.</text>
</comment>
<evidence type="ECO:0000313" key="3">
    <source>
        <dbReference type="Proteomes" id="UP000812966"/>
    </source>
</evidence>
<feature type="binding site" evidence="1">
    <location>
        <begin position="103"/>
        <end position="106"/>
    </location>
    <ligand>
        <name>substrate</name>
    </ligand>
</feature>
<keyword evidence="3" id="KW-1185">Reference proteome</keyword>
<proteinExistence type="predicted"/>
<organism evidence="2 3">
    <name type="scientific">Filobasidium floriforme</name>
    <dbReference type="NCBI Taxonomy" id="5210"/>
    <lineage>
        <taxon>Eukaryota</taxon>
        <taxon>Fungi</taxon>
        <taxon>Dikarya</taxon>
        <taxon>Basidiomycota</taxon>
        <taxon>Agaricomycotina</taxon>
        <taxon>Tremellomycetes</taxon>
        <taxon>Filobasidiales</taxon>
        <taxon>Filobasidiaceae</taxon>
        <taxon>Filobasidium</taxon>
    </lineage>
</organism>
<feature type="binding site" evidence="1">
    <location>
        <position position="125"/>
    </location>
    <ligand>
        <name>substrate</name>
    </ligand>
</feature>
<comment type="cofactor">
    <cofactor evidence="1">
        <name>Mg(2+)</name>
        <dbReference type="ChEBI" id="CHEBI:18420"/>
    </cofactor>
</comment>
<dbReference type="SUPFAM" id="SSF89562">
    <property type="entry name" value="RraA-like"/>
    <property type="match status" value="1"/>
</dbReference>
<keyword evidence="1" id="KW-0479">Metal-binding</keyword>
<dbReference type="InterPro" id="IPR036704">
    <property type="entry name" value="RraA/RraA-like_sf"/>
</dbReference>
<dbReference type="GO" id="GO:0046872">
    <property type="term" value="F:metal ion binding"/>
    <property type="evidence" value="ECO:0007669"/>
    <property type="project" value="UniProtKB-KW"/>
</dbReference>
<dbReference type="CDD" id="cd16841">
    <property type="entry name" value="RraA_family"/>
    <property type="match status" value="1"/>
</dbReference>
<accession>A0A8K0JKU3</accession>
<gene>
    <name evidence="2" type="ORF">FFLO_03421</name>
</gene>
<feature type="binding site" evidence="1">
    <location>
        <position position="126"/>
    </location>
    <ligand>
        <name>Mg(2+)</name>
        <dbReference type="ChEBI" id="CHEBI:18420"/>
    </ligand>
</feature>
<name>A0A8K0JKU3_9TREE</name>
<sequence>MAAARNIASLVKRLQPFNSCDAADALVKLGVPSGGFLPGLKAHSPSYLSTQVKVIAPVQTIKFERNDQKGKKPEIVGHYVDQVKSGHVVFLSQPSGLSNACWGGLMSMRSRHLGAVGTIIDGNVRDIAEQQSMEWPVFCRDVGTTAGAPVCFPSAIDVPVKLNDPREPDATINPGDIIMADADGIVCIPLELAEKVAEMIPQLAEVDKLCGEDVLKGRSITETFKERRGRLRC</sequence>
<dbReference type="PANTHER" id="PTHR33254">
    <property type="entry name" value="4-HYDROXY-4-METHYL-2-OXOGLUTARATE ALDOLASE 3-RELATED"/>
    <property type="match status" value="1"/>
</dbReference>